<keyword evidence="11" id="KW-1185">Reference proteome</keyword>
<comment type="subcellular location">
    <subcellularLocation>
        <location evidence="1">Cell membrane</location>
        <topology evidence="1">Multi-pass membrane protein</topology>
    </subcellularLocation>
</comment>
<evidence type="ECO:0000259" key="9">
    <source>
        <dbReference type="Pfam" id="PF02706"/>
    </source>
</evidence>
<dbReference type="RefSeq" id="WP_318647451.1">
    <property type="nucleotide sequence ID" value="NZ_CP137852.1"/>
</dbReference>
<sequence>MGGALTAAPAGPPAPRATLPPEEPGWGDFRAMDLLVTAALRWKLLLLAALLPALAALGIALLVSPRFPATAILLVQTARDASSAADITGIGPNVVSVEVLKVTRAEAEILGSPDVLRAALLASGPGGILEEQSLAEGPDLDRAVELLGRALRWELEPGSNLLRVTLTLSDRARALRGLEAILTAYFDRRAVLAGDDGARLLAAELDQANARMRAVDERIRATREGAGVLEITQDIQLANARREELSQRENRALEALATARAQLAAAEQQLAGQPPRVLAFSDTTNLRNNDDSRNQLNRLLAERAHMTTQYAPDWPGLRDLDRRIATQRALVQQESGTNFTTTREVRNPAQELLSNRAVTARLDMETLAGQLAEVTRQREEAERRGHALLTAEVTLRDLQRERESLEAIARQLATREAALRIGEEARRQSRAGVQLIQPPTAPVNGESLRRVIAAGGIVLGLGLAAGLALLMTLTRRTAATVDEAVRALRLPALARFGAMPGAGAELAPNAQMEDLASLLGDARVDGVRPAAIQLVGAAKGDGRAELARALAVTLAQREGGRIALVDLLGDGREHLAALGSAPQVGERQPGEILMLPTVLPRLFVSFEAAESNLASPRASYERAALYMDRMRRVFETIIIIAPDEPESYALRRVAAVVDANLLVVRGERTGMRRARHARDAVLSAGGALLGLAYTGFRQVLPRRLQGWS</sequence>
<evidence type="ECO:0000256" key="8">
    <source>
        <dbReference type="SAM" id="Phobius"/>
    </source>
</evidence>
<feature type="coiled-coil region" evidence="6">
    <location>
        <begin position="198"/>
        <end position="309"/>
    </location>
</feature>
<feature type="transmembrane region" description="Helical" evidence="8">
    <location>
        <begin position="680"/>
        <end position="700"/>
    </location>
</feature>
<protein>
    <recommendedName>
        <fullName evidence="9">Polysaccharide chain length determinant N-terminal domain-containing protein</fullName>
    </recommendedName>
</protein>
<keyword evidence="5 8" id="KW-0472">Membrane</keyword>
<evidence type="ECO:0000256" key="3">
    <source>
        <dbReference type="ARBA" id="ARBA00022692"/>
    </source>
</evidence>
<evidence type="ECO:0000256" key="6">
    <source>
        <dbReference type="SAM" id="Coils"/>
    </source>
</evidence>
<dbReference type="EMBL" id="CP137852">
    <property type="protein sequence ID" value="WPB83475.1"/>
    <property type="molecule type" value="Genomic_DNA"/>
</dbReference>
<dbReference type="Pfam" id="PF02706">
    <property type="entry name" value="Wzz"/>
    <property type="match status" value="1"/>
</dbReference>
<reference evidence="10 11" key="1">
    <citation type="submission" date="2023-11" db="EMBL/GenBank/DDBJ databases">
        <title>Arctic aerobic anoxygenic photoheterotroph Sediminicoccus rosea KRV36 adapts its photosynthesis to long days of polar summer.</title>
        <authorList>
            <person name="Tomasch J."/>
            <person name="Kopejtka K."/>
            <person name="Bily T."/>
            <person name="Gardiner A.T."/>
            <person name="Gardian Z."/>
            <person name="Shivaramu S."/>
            <person name="Koblizek M."/>
            <person name="Engelhardt F."/>
            <person name="Kaftan D."/>
        </authorList>
    </citation>
    <scope>NUCLEOTIDE SEQUENCE [LARGE SCALE GENOMIC DNA]</scope>
    <source>
        <strain evidence="10 11">R-30</strain>
    </source>
</reference>
<evidence type="ECO:0000256" key="1">
    <source>
        <dbReference type="ARBA" id="ARBA00004651"/>
    </source>
</evidence>
<evidence type="ECO:0000256" key="5">
    <source>
        <dbReference type="ARBA" id="ARBA00023136"/>
    </source>
</evidence>
<keyword evidence="3 8" id="KW-0812">Transmembrane</keyword>
<organism evidence="10 11">
    <name type="scientific">Sediminicoccus rosea</name>
    <dbReference type="NCBI Taxonomy" id="1225128"/>
    <lineage>
        <taxon>Bacteria</taxon>
        <taxon>Pseudomonadati</taxon>
        <taxon>Pseudomonadota</taxon>
        <taxon>Alphaproteobacteria</taxon>
        <taxon>Acetobacterales</taxon>
        <taxon>Roseomonadaceae</taxon>
        <taxon>Sediminicoccus</taxon>
    </lineage>
</organism>
<dbReference type="PANTHER" id="PTHR32309">
    <property type="entry name" value="TYROSINE-PROTEIN KINASE"/>
    <property type="match status" value="1"/>
</dbReference>
<dbReference type="Proteomes" id="UP001305521">
    <property type="component" value="Chromosome"/>
</dbReference>
<evidence type="ECO:0000256" key="7">
    <source>
        <dbReference type="SAM" id="MobiDB-lite"/>
    </source>
</evidence>
<feature type="domain" description="Polysaccharide chain length determinant N-terminal" evidence="9">
    <location>
        <begin position="39"/>
        <end position="118"/>
    </location>
</feature>
<feature type="transmembrane region" description="Helical" evidence="8">
    <location>
        <begin position="44"/>
        <end position="63"/>
    </location>
</feature>
<feature type="coiled-coil region" evidence="6">
    <location>
        <begin position="364"/>
        <end position="415"/>
    </location>
</feature>
<evidence type="ECO:0000313" key="10">
    <source>
        <dbReference type="EMBL" id="WPB83475.1"/>
    </source>
</evidence>
<dbReference type="Gene3D" id="3.40.50.300">
    <property type="entry name" value="P-loop containing nucleotide triphosphate hydrolases"/>
    <property type="match status" value="1"/>
</dbReference>
<keyword evidence="4 8" id="KW-1133">Transmembrane helix</keyword>
<evidence type="ECO:0000313" key="11">
    <source>
        <dbReference type="Proteomes" id="UP001305521"/>
    </source>
</evidence>
<dbReference type="PANTHER" id="PTHR32309:SF13">
    <property type="entry name" value="FERRIC ENTEROBACTIN TRANSPORT PROTEIN FEPE"/>
    <property type="match status" value="1"/>
</dbReference>
<dbReference type="InterPro" id="IPR027417">
    <property type="entry name" value="P-loop_NTPase"/>
</dbReference>
<gene>
    <name evidence="10" type="ORF">R9Z33_15340</name>
</gene>
<accession>A0ABZ0PCQ7</accession>
<dbReference type="InterPro" id="IPR003856">
    <property type="entry name" value="LPS_length_determ_N"/>
</dbReference>
<proteinExistence type="predicted"/>
<keyword evidence="2" id="KW-1003">Cell membrane</keyword>
<feature type="region of interest" description="Disordered" evidence="7">
    <location>
        <begin position="1"/>
        <end position="23"/>
    </location>
</feature>
<dbReference type="InterPro" id="IPR050445">
    <property type="entry name" value="Bact_polysacc_biosynth/exp"/>
</dbReference>
<feature type="transmembrane region" description="Helical" evidence="8">
    <location>
        <begin position="451"/>
        <end position="470"/>
    </location>
</feature>
<evidence type="ECO:0000256" key="2">
    <source>
        <dbReference type="ARBA" id="ARBA00022475"/>
    </source>
</evidence>
<keyword evidence="6" id="KW-0175">Coiled coil</keyword>
<name>A0ABZ0PCQ7_9PROT</name>
<evidence type="ECO:0000256" key="4">
    <source>
        <dbReference type="ARBA" id="ARBA00022989"/>
    </source>
</evidence>